<accession>A0AAX4ITM7</accession>
<dbReference type="RefSeq" id="XP_062783793.1">
    <property type="nucleotide sequence ID" value="XM_062927742.1"/>
</dbReference>
<dbReference type="KEGG" id="cdet:87948086"/>
<protein>
    <submittedName>
        <fullName evidence="3">Uncharacterized protein</fullName>
    </submittedName>
</protein>
<feature type="signal peptide" evidence="2">
    <location>
        <begin position="1"/>
        <end position="15"/>
    </location>
</feature>
<keyword evidence="4" id="KW-1185">Reference proteome</keyword>
<sequence length="215" mass="23634">MLMLLFLLDIKLGSSSPSFPARKEETVRRVHKSPPLGLENPAAAAAARSRGSGPGERNQQFYPHAGLMRPSSELGSQVQVLRNKNVVKNQTKKSPNSRNTLLQRHIEGIKPHITKSQSWKKATTASRTSDHVAAIPIGEVDLQHLLEERVGSHAGVGRPHARPQERYATRGKLWALRSRWIPALGCDSRASPILFVKSGIGGNREVGTRLHTAFL</sequence>
<feature type="chain" id="PRO_5043758020" evidence="2">
    <location>
        <begin position="16"/>
        <end position="215"/>
    </location>
</feature>
<organism evidence="3 4">
    <name type="scientific">Colletotrichum destructivum</name>
    <dbReference type="NCBI Taxonomy" id="34406"/>
    <lineage>
        <taxon>Eukaryota</taxon>
        <taxon>Fungi</taxon>
        <taxon>Dikarya</taxon>
        <taxon>Ascomycota</taxon>
        <taxon>Pezizomycotina</taxon>
        <taxon>Sordariomycetes</taxon>
        <taxon>Hypocreomycetidae</taxon>
        <taxon>Glomerellales</taxon>
        <taxon>Glomerellaceae</taxon>
        <taxon>Colletotrichum</taxon>
        <taxon>Colletotrichum destructivum species complex</taxon>
    </lineage>
</organism>
<proteinExistence type="predicted"/>
<evidence type="ECO:0000313" key="4">
    <source>
        <dbReference type="Proteomes" id="UP001322277"/>
    </source>
</evidence>
<dbReference type="Proteomes" id="UP001322277">
    <property type="component" value="Chromosome 7"/>
</dbReference>
<evidence type="ECO:0000256" key="1">
    <source>
        <dbReference type="SAM" id="MobiDB-lite"/>
    </source>
</evidence>
<dbReference type="AlphaFoldDB" id="A0AAX4ITM7"/>
<keyword evidence="2" id="KW-0732">Signal</keyword>
<evidence type="ECO:0000313" key="3">
    <source>
        <dbReference type="EMBL" id="WQF86572.1"/>
    </source>
</evidence>
<evidence type="ECO:0000256" key="2">
    <source>
        <dbReference type="SAM" id="SignalP"/>
    </source>
</evidence>
<gene>
    <name evidence="3" type="ORF">CDEST_11586</name>
</gene>
<reference evidence="4" key="1">
    <citation type="journal article" date="2023" name="bioRxiv">
        <title>Complete genome of the Medicago anthracnose fungus, Colletotrichum destructivum, reveals a mini-chromosome-like region within a core chromosome.</title>
        <authorList>
            <person name="Lapalu N."/>
            <person name="Simon A."/>
            <person name="Lu A."/>
            <person name="Plaumann P.-L."/>
            <person name="Amselem J."/>
            <person name="Pigne S."/>
            <person name="Auger A."/>
            <person name="Koch C."/>
            <person name="Dallery J.-F."/>
            <person name="O'Connell R.J."/>
        </authorList>
    </citation>
    <scope>NUCLEOTIDE SEQUENCE [LARGE SCALE GENOMIC DNA]</scope>
    <source>
        <strain evidence="4">CBS 520.97</strain>
    </source>
</reference>
<dbReference type="GeneID" id="87948086"/>
<name>A0AAX4ITM7_9PEZI</name>
<dbReference type="EMBL" id="CP137311">
    <property type="protein sequence ID" value="WQF86572.1"/>
    <property type="molecule type" value="Genomic_DNA"/>
</dbReference>
<feature type="region of interest" description="Disordered" evidence="1">
    <location>
        <begin position="17"/>
        <end position="58"/>
    </location>
</feature>